<keyword evidence="2" id="KW-1185">Reference proteome</keyword>
<protein>
    <recommendedName>
        <fullName evidence="3">DUF5666 domain-containing protein</fullName>
    </recommendedName>
</protein>
<evidence type="ECO:0000313" key="1">
    <source>
        <dbReference type="EMBL" id="TBW48716.1"/>
    </source>
</evidence>
<dbReference type="Proteomes" id="UP000313645">
    <property type="component" value="Unassembled WGS sequence"/>
</dbReference>
<accession>A0ABY1ZIK6</accession>
<sequence>MEFDYRADDDSGLMYFGDYEPETGLSQTIEPGDEVTLKVDGSRVNVTVDTIDGNSYEGTVSRFIDDPDAFDNLDVGDDVEFFHSNIWARHRSS</sequence>
<reference evidence="1 2" key="1">
    <citation type="submission" date="2019-02" db="EMBL/GenBank/DDBJ databases">
        <title>Marinobacter halodurans sp. nov., a marine bacterium isolated from sea tidal flat.</title>
        <authorList>
            <person name="Yoo Y."/>
            <person name="Lee D.W."/>
            <person name="Kim B.S."/>
            <person name="Kim J.-J."/>
        </authorList>
    </citation>
    <scope>NUCLEOTIDE SEQUENCE [LARGE SCALE GENOMIC DNA]</scope>
    <source>
        <strain evidence="1 2">YJ-S3-2</strain>
    </source>
</reference>
<dbReference type="EMBL" id="SJDL01000046">
    <property type="protein sequence ID" value="TBW48716.1"/>
    <property type="molecule type" value="Genomic_DNA"/>
</dbReference>
<gene>
    <name evidence="1" type="ORF">EZI54_20715</name>
</gene>
<name>A0ABY1ZIK6_9GAMM</name>
<proteinExistence type="predicted"/>
<organism evidence="1 2">
    <name type="scientific">Marinobacter halodurans</name>
    <dbReference type="NCBI Taxonomy" id="2528979"/>
    <lineage>
        <taxon>Bacteria</taxon>
        <taxon>Pseudomonadati</taxon>
        <taxon>Pseudomonadota</taxon>
        <taxon>Gammaproteobacteria</taxon>
        <taxon>Pseudomonadales</taxon>
        <taxon>Marinobacteraceae</taxon>
        <taxon>Marinobacter</taxon>
    </lineage>
</organism>
<dbReference type="RefSeq" id="WP_131483804.1">
    <property type="nucleotide sequence ID" value="NZ_SJDL01000046.1"/>
</dbReference>
<evidence type="ECO:0008006" key="3">
    <source>
        <dbReference type="Google" id="ProtNLM"/>
    </source>
</evidence>
<comment type="caution">
    <text evidence="1">The sequence shown here is derived from an EMBL/GenBank/DDBJ whole genome shotgun (WGS) entry which is preliminary data.</text>
</comment>
<evidence type="ECO:0000313" key="2">
    <source>
        <dbReference type="Proteomes" id="UP000313645"/>
    </source>
</evidence>